<dbReference type="SUPFAM" id="SSF144091">
    <property type="entry name" value="Rhomboid-like"/>
    <property type="match status" value="1"/>
</dbReference>
<keyword evidence="3 8" id="KW-0812">Transmembrane</keyword>
<keyword evidence="6 8" id="KW-0472">Membrane</keyword>
<evidence type="ECO:0000256" key="5">
    <source>
        <dbReference type="ARBA" id="ARBA00022989"/>
    </source>
</evidence>
<sequence length="535" mass="57795">MAWQGLATEFLQVPAVTRTYTAACVLTTAAVQLELLSPFQLYFNPHLVFRKFQVWRLITNFLFFGPLGFSFFFNMLFVFRYCRMLEEGSFRGRTADFVFMFLFGGVLMTLLGLLGSLFFLGQALTAMLVYVWSRRSPGVRVNFFGLLTFQAPFLPWALMGFSMLLGNSILVDLLGEPAVQGACPKLGVLGQSPGPLPAPTPLPHSWRPHPSSPSNKSAYRFYLFEPDPFADACVGPDPVGMGGSGCLLTAPLLLTSSGLTSSQVLPTLGQAWPHAGLAGRAGHQTPMLWGLQGCGGWPRHWRLSHRDCGGPRLLLPGGRLPQPAWRQEAAADPQLPVSADSLPHPLPQMALYPMRGGTLPAAAQRGLLPTGNCYWMPQRRTPITCPSPRSSQDPCSSEDDLTQSRVPHPHPWPATQLPVLEAGPGPRAPALNKQVTCSLFATALALLPRPASPRGAGAAGREPGPPSLTCSPTQNIGTAGGPERVQNLPTRQQNSEHRGQPCWGSHPCPACAVIQLPLMGLTSQGQGWDWDAGLC</sequence>
<name>A0A4W2FH55_BOBOX</name>
<evidence type="ECO:0000256" key="2">
    <source>
        <dbReference type="ARBA" id="ARBA00008917"/>
    </source>
</evidence>
<keyword evidence="4" id="KW-0256">Endoplasmic reticulum</keyword>
<dbReference type="Proteomes" id="UP000429181">
    <property type="component" value="Chromosome 17"/>
</dbReference>
<evidence type="ECO:0000256" key="8">
    <source>
        <dbReference type="SAM" id="Phobius"/>
    </source>
</evidence>
<dbReference type="GO" id="GO:0036503">
    <property type="term" value="P:ERAD pathway"/>
    <property type="evidence" value="ECO:0007669"/>
    <property type="project" value="UniProtKB-ARBA"/>
</dbReference>
<comment type="similarity">
    <text evidence="2">Belongs to the derlin family.</text>
</comment>
<gene>
    <name evidence="9" type="primary">DERL3</name>
</gene>
<dbReference type="InterPro" id="IPR007599">
    <property type="entry name" value="DER1"/>
</dbReference>
<feature type="region of interest" description="Disordered" evidence="7">
    <location>
        <begin position="473"/>
        <end position="501"/>
    </location>
</feature>
<feature type="transmembrane region" description="Helical" evidence="8">
    <location>
        <begin position="98"/>
        <end position="131"/>
    </location>
</feature>
<dbReference type="Pfam" id="PF04511">
    <property type="entry name" value="DER1"/>
    <property type="match status" value="1"/>
</dbReference>
<accession>A0A4W2FH55</accession>
<feature type="transmembrane region" description="Helical" evidence="8">
    <location>
        <begin position="54"/>
        <end position="78"/>
    </location>
</feature>
<evidence type="ECO:0000256" key="1">
    <source>
        <dbReference type="ARBA" id="ARBA00004477"/>
    </source>
</evidence>
<evidence type="ECO:0000256" key="3">
    <source>
        <dbReference type="ARBA" id="ARBA00022692"/>
    </source>
</evidence>
<dbReference type="GeneTree" id="ENSGT00530000063156"/>
<reference evidence="9 10" key="1">
    <citation type="submission" date="2018-11" db="EMBL/GenBank/DDBJ databases">
        <title>Haplotype-resolved cattle genomes.</title>
        <authorList>
            <person name="Low W.Y."/>
            <person name="Tearle R."/>
            <person name="Bickhart D.M."/>
            <person name="Rosen B.D."/>
            <person name="Koren S."/>
            <person name="Rhie A."/>
            <person name="Hiendleder S."/>
            <person name="Phillippy A.M."/>
            <person name="Smith T.P.L."/>
            <person name="Williams J.L."/>
        </authorList>
    </citation>
    <scope>NUCLEOTIDE SEQUENCE [LARGE SCALE GENOMIC DNA]</scope>
</reference>
<dbReference type="InterPro" id="IPR035952">
    <property type="entry name" value="Rhomboid-like_sf"/>
</dbReference>
<comment type="subcellular location">
    <subcellularLocation>
        <location evidence="1">Endoplasmic reticulum membrane</location>
        <topology evidence="1">Multi-pass membrane protein</topology>
    </subcellularLocation>
</comment>
<dbReference type="GO" id="GO:0005789">
    <property type="term" value="C:endoplasmic reticulum membrane"/>
    <property type="evidence" value="ECO:0007669"/>
    <property type="project" value="UniProtKB-SubCell"/>
</dbReference>
<dbReference type="AlphaFoldDB" id="A0A4W2FH55"/>
<feature type="region of interest" description="Disordered" evidence="7">
    <location>
        <begin position="384"/>
        <end position="416"/>
    </location>
</feature>
<evidence type="ECO:0000313" key="9">
    <source>
        <dbReference type="Ensembl" id="ENSBIXP00005004869.1"/>
    </source>
</evidence>
<organism evidence="9 10">
    <name type="scientific">Bos indicus x Bos taurus</name>
    <name type="common">Hybrid cattle</name>
    <dbReference type="NCBI Taxonomy" id="30522"/>
    <lineage>
        <taxon>Eukaryota</taxon>
        <taxon>Metazoa</taxon>
        <taxon>Chordata</taxon>
        <taxon>Craniata</taxon>
        <taxon>Vertebrata</taxon>
        <taxon>Euteleostomi</taxon>
        <taxon>Mammalia</taxon>
        <taxon>Eutheria</taxon>
        <taxon>Laurasiatheria</taxon>
        <taxon>Artiodactyla</taxon>
        <taxon>Ruminantia</taxon>
        <taxon>Pecora</taxon>
        <taxon>Bovidae</taxon>
        <taxon>Bovinae</taxon>
        <taxon>Bos</taxon>
    </lineage>
</organism>
<proteinExistence type="inferred from homology"/>
<dbReference type="FunFam" id="1.20.1540.10:FF:000016">
    <property type="entry name" value="Derlin"/>
    <property type="match status" value="1"/>
</dbReference>
<dbReference type="PANTHER" id="PTHR11009">
    <property type="entry name" value="DER1-LIKE PROTEIN, DERLIN"/>
    <property type="match status" value="1"/>
</dbReference>
<evidence type="ECO:0000256" key="4">
    <source>
        <dbReference type="ARBA" id="ARBA00022824"/>
    </source>
</evidence>
<evidence type="ECO:0000256" key="7">
    <source>
        <dbReference type="SAM" id="MobiDB-lite"/>
    </source>
</evidence>
<feature type="transmembrane region" description="Helical" evidence="8">
    <location>
        <begin position="143"/>
        <end position="165"/>
    </location>
</feature>
<evidence type="ECO:0000256" key="6">
    <source>
        <dbReference type="ARBA" id="ARBA00023136"/>
    </source>
</evidence>
<protein>
    <submittedName>
        <fullName evidence="9">Derlin 3</fullName>
    </submittedName>
</protein>
<reference evidence="9" key="2">
    <citation type="submission" date="2025-08" db="UniProtKB">
        <authorList>
            <consortium name="Ensembl"/>
        </authorList>
    </citation>
    <scope>IDENTIFICATION</scope>
</reference>
<dbReference type="Ensembl" id="ENSBIXT00005007491.1">
    <property type="protein sequence ID" value="ENSBIXP00005004869.1"/>
    <property type="gene ID" value="ENSBIXG00005000635.1"/>
</dbReference>
<feature type="transmembrane region" description="Helical" evidence="8">
    <location>
        <begin position="20"/>
        <end position="42"/>
    </location>
</feature>
<keyword evidence="5 8" id="KW-1133">Transmembrane helix</keyword>
<evidence type="ECO:0000313" key="10">
    <source>
        <dbReference type="Proteomes" id="UP000429181"/>
    </source>
</evidence>